<name>A0A9X2C3F8_9BURK</name>
<dbReference type="Proteomes" id="UP001139353">
    <property type="component" value="Unassembled WGS sequence"/>
</dbReference>
<evidence type="ECO:0000259" key="4">
    <source>
        <dbReference type="PROSITE" id="PS50995"/>
    </source>
</evidence>
<organism evidence="5 6">
    <name type="scientific">Scleromatobacter humisilvae</name>
    <dbReference type="NCBI Taxonomy" id="2897159"/>
    <lineage>
        <taxon>Bacteria</taxon>
        <taxon>Pseudomonadati</taxon>
        <taxon>Pseudomonadota</taxon>
        <taxon>Betaproteobacteria</taxon>
        <taxon>Burkholderiales</taxon>
        <taxon>Sphaerotilaceae</taxon>
        <taxon>Scleromatobacter</taxon>
    </lineage>
</organism>
<proteinExistence type="predicted"/>
<dbReference type="PANTHER" id="PTHR42756:SF1">
    <property type="entry name" value="TRANSCRIPTIONAL REPRESSOR OF EMRAB OPERON"/>
    <property type="match status" value="1"/>
</dbReference>
<dbReference type="PROSITE" id="PS01117">
    <property type="entry name" value="HTH_MARR_1"/>
    <property type="match status" value="1"/>
</dbReference>
<evidence type="ECO:0000256" key="3">
    <source>
        <dbReference type="ARBA" id="ARBA00023163"/>
    </source>
</evidence>
<dbReference type="InterPro" id="IPR036390">
    <property type="entry name" value="WH_DNA-bd_sf"/>
</dbReference>
<dbReference type="Pfam" id="PF12802">
    <property type="entry name" value="MarR_2"/>
    <property type="match status" value="1"/>
</dbReference>
<keyword evidence="1" id="KW-0805">Transcription regulation</keyword>
<dbReference type="SMART" id="SM00347">
    <property type="entry name" value="HTH_MARR"/>
    <property type="match status" value="1"/>
</dbReference>
<dbReference type="PROSITE" id="PS50995">
    <property type="entry name" value="HTH_MARR_2"/>
    <property type="match status" value="1"/>
</dbReference>
<dbReference type="InterPro" id="IPR000835">
    <property type="entry name" value="HTH_MarR-typ"/>
</dbReference>
<dbReference type="PANTHER" id="PTHR42756">
    <property type="entry name" value="TRANSCRIPTIONAL REGULATOR, MARR"/>
    <property type="match status" value="1"/>
</dbReference>
<evidence type="ECO:0000256" key="1">
    <source>
        <dbReference type="ARBA" id="ARBA00023015"/>
    </source>
</evidence>
<reference evidence="5" key="1">
    <citation type="submission" date="2021-11" db="EMBL/GenBank/DDBJ databases">
        <title>BS-T2-15 a new species belonging to the Comamonadaceae family isolated from the soil of a French oak forest.</title>
        <authorList>
            <person name="Mieszkin S."/>
            <person name="Alain K."/>
        </authorList>
    </citation>
    <scope>NUCLEOTIDE SEQUENCE</scope>
    <source>
        <strain evidence="5">BS-T2-15</strain>
    </source>
</reference>
<dbReference type="GO" id="GO:0003700">
    <property type="term" value="F:DNA-binding transcription factor activity"/>
    <property type="evidence" value="ECO:0007669"/>
    <property type="project" value="InterPro"/>
</dbReference>
<protein>
    <submittedName>
        <fullName evidence="5">MarR family transcriptional regulator</fullName>
    </submittedName>
</protein>
<keyword evidence="6" id="KW-1185">Reference proteome</keyword>
<keyword evidence="2" id="KW-0238">DNA-binding</keyword>
<gene>
    <name evidence="5" type="ORF">LPC04_20610</name>
</gene>
<comment type="caution">
    <text evidence="5">The sequence shown here is derived from an EMBL/GenBank/DDBJ whole genome shotgun (WGS) entry which is preliminary data.</text>
</comment>
<accession>A0A9X2C3F8</accession>
<dbReference type="RefSeq" id="WP_275684158.1">
    <property type="nucleotide sequence ID" value="NZ_JAJLJH010000007.1"/>
</dbReference>
<feature type="domain" description="HTH marR-type" evidence="4">
    <location>
        <begin position="34"/>
        <end position="174"/>
    </location>
</feature>
<dbReference type="SUPFAM" id="SSF46785">
    <property type="entry name" value="Winged helix' DNA-binding domain"/>
    <property type="match status" value="1"/>
</dbReference>
<evidence type="ECO:0000313" key="6">
    <source>
        <dbReference type="Proteomes" id="UP001139353"/>
    </source>
</evidence>
<dbReference type="Gene3D" id="1.10.10.10">
    <property type="entry name" value="Winged helix-like DNA-binding domain superfamily/Winged helix DNA-binding domain"/>
    <property type="match status" value="1"/>
</dbReference>
<dbReference type="PRINTS" id="PR00598">
    <property type="entry name" value="HTHMARR"/>
</dbReference>
<dbReference type="AlphaFoldDB" id="A0A9X2C3F8"/>
<dbReference type="InterPro" id="IPR023187">
    <property type="entry name" value="Tscrpt_reg_MarR-type_CS"/>
</dbReference>
<dbReference type="InterPro" id="IPR036388">
    <property type="entry name" value="WH-like_DNA-bd_sf"/>
</dbReference>
<sequence length="186" mass="21633">MKADTRDPRSTNRLDELLGDSEIGHEGRAATTNHAAVKTWLRLLSCTTQIETEIRRRLRTHFDMTLPRFDYLAQLHRFHKEQPEGLRMNALSRYLMVTGGNVTSLTDELEKSGYVTRQVDAEDRRSFRIALTLRGRRAFERVAEEHERWVIELLEGLDTDEGAQLHALLGHLRLSLTRRLQDDKTR</sequence>
<keyword evidence="3" id="KW-0804">Transcription</keyword>
<evidence type="ECO:0000313" key="5">
    <source>
        <dbReference type="EMBL" id="MCK9688114.1"/>
    </source>
</evidence>
<dbReference type="EMBL" id="JAJLJH010000007">
    <property type="protein sequence ID" value="MCK9688114.1"/>
    <property type="molecule type" value="Genomic_DNA"/>
</dbReference>
<evidence type="ECO:0000256" key="2">
    <source>
        <dbReference type="ARBA" id="ARBA00023125"/>
    </source>
</evidence>
<dbReference type="GO" id="GO:0003677">
    <property type="term" value="F:DNA binding"/>
    <property type="evidence" value="ECO:0007669"/>
    <property type="project" value="UniProtKB-KW"/>
</dbReference>